<dbReference type="Gene3D" id="3.40.50.150">
    <property type="entry name" value="Vaccinia Virus protein VP39"/>
    <property type="match status" value="1"/>
</dbReference>
<evidence type="ECO:0000256" key="1">
    <source>
        <dbReference type="SAM" id="MobiDB-lite"/>
    </source>
</evidence>
<dbReference type="Proteomes" id="UP000826254">
    <property type="component" value="Chromosome"/>
</dbReference>
<protein>
    <submittedName>
        <fullName evidence="3">Class I SAM-dependent methyltransferase</fullName>
    </submittedName>
</protein>
<keyword evidence="3" id="KW-0808">Transferase</keyword>
<feature type="region of interest" description="Disordered" evidence="1">
    <location>
        <begin position="1"/>
        <end position="45"/>
    </location>
</feature>
<gene>
    <name evidence="3" type="ORF">K6T50_06240</name>
</gene>
<evidence type="ECO:0000259" key="2">
    <source>
        <dbReference type="Pfam" id="PF08241"/>
    </source>
</evidence>
<dbReference type="CDD" id="cd02440">
    <property type="entry name" value="AdoMet_MTases"/>
    <property type="match status" value="1"/>
</dbReference>
<dbReference type="SUPFAM" id="SSF53335">
    <property type="entry name" value="S-adenosyl-L-methionine-dependent methyltransferases"/>
    <property type="match status" value="1"/>
</dbReference>
<dbReference type="InterPro" id="IPR029063">
    <property type="entry name" value="SAM-dependent_MTases_sf"/>
</dbReference>
<evidence type="ECO:0000313" key="3">
    <source>
        <dbReference type="EMBL" id="QZP38735.1"/>
    </source>
</evidence>
<dbReference type="AlphaFoldDB" id="A0A8T8WFV6"/>
<evidence type="ECO:0000313" key="4">
    <source>
        <dbReference type="Proteomes" id="UP000826254"/>
    </source>
</evidence>
<proteinExistence type="predicted"/>
<accession>A0A8T8WFV6</accession>
<name>A0A8T8WFV6_9EURY</name>
<dbReference type="GO" id="GO:0008757">
    <property type="term" value="F:S-adenosylmethionine-dependent methyltransferase activity"/>
    <property type="evidence" value="ECO:0007669"/>
    <property type="project" value="InterPro"/>
</dbReference>
<dbReference type="RefSeq" id="WP_222608534.1">
    <property type="nucleotide sequence ID" value="NZ_CP081958.1"/>
</dbReference>
<feature type="domain" description="Methyltransferase type 11" evidence="2">
    <location>
        <begin position="62"/>
        <end position="154"/>
    </location>
</feature>
<keyword evidence="3" id="KW-0489">Methyltransferase</keyword>
<keyword evidence="4" id="KW-1185">Reference proteome</keyword>
<dbReference type="InterPro" id="IPR050508">
    <property type="entry name" value="Methyltransf_Superfamily"/>
</dbReference>
<dbReference type="GeneID" id="67177724"/>
<dbReference type="Pfam" id="PF08241">
    <property type="entry name" value="Methyltransf_11"/>
    <property type="match status" value="1"/>
</dbReference>
<reference evidence="3 4" key="1">
    <citation type="journal article" date="2021" name="Int. J. Syst. Evol. Microbiol.">
        <title>Halobaculum halophilum sp. nov. and Halobaculum salinum sp. nov., isolated from salt lake and saline soil.</title>
        <authorList>
            <person name="Cui H.L."/>
            <person name="Shi X.W."/>
            <person name="Yin X.M."/>
            <person name="Yang X.Y."/>
            <person name="Hou J."/>
            <person name="Zhu L."/>
        </authorList>
    </citation>
    <scope>NUCLEOTIDE SEQUENCE [LARGE SCALE GENOMIC DNA]</scope>
    <source>
        <strain evidence="3 4">NBRC 109044</strain>
    </source>
</reference>
<feature type="compositionally biased region" description="Pro residues" evidence="1">
    <location>
        <begin position="1"/>
        <end position="11"/>
    </location>
</feature>
<dbReference type="PANTHER" id="PTHR42912">
    <property type="entry name" value="METHYLTRANSFERASE"/>
    <property type="match status" value="1"/>
</dbReference>
<dbReference type="EMBL" id="CP081958">
    <property type="protein sequence ID" value="QZP38735.1"/>
    <property type="molecule type" value="Genomic_DNA"/>
</dbReference>
<organism evidence="3 4">
    <name type="scientific">Halobaculum magnesiiphilum</name>
    <dbReference type="NCBI Taxonomy" id="1017351"/>
    <lineage>
        <taxon>Archaea</taxon>
        <taxon>Methanobacteriati</taxon>
        <taxon>Methanobacteriota</taxon>
        <taxon>Stenosarchaea group</taxon>
        <taxon>Halobacteria</taxon>
        <taxon>Halobacteriales</taxon>
        <taxon>Haloferacaceae</taxon>
        <taxon>Halobaculum</taxon>
    </lineage>
</organism>
<dbReference type="KEGG" id="hmp:K6T50_06240"/>
<dbReference type="GO" id="GO:0032259">
    <property type="term" value="P:methylation"/>
    <property type="evidence" value="ECO:0007669"/>
    <property type="project" value="UniProtKB-KW"/>
</dbReference>
<sequence length="226" mass="24033">MTDEPSPPPDPHTQRATVRDGYDAMAATYRDERGDDGDGTEAPERPLVDSFLADLSAGDRLLDAGCGQGTPVLNRLPAGVEGVGVDLSASMLDLARERTDAALVRGDLTRLPVASNVADAATALHSVIHVPVSEHPAVFGEFARVLRPGGRLYLTAATDEDGWAGANEDWLGSGETMAWSFPGLDETHAQLREAGFRVTDERVLGDTVADDDGGSWTHLFARLRAD</sequence>
<dbReference type="InterPro" id="IPR013216">
    <property type="entry name" value="Methyltransf_11"/>
</dbReference>